<dbReference type="InterPro" id="IPR058915">
    <property type="entry name" value="AcrVA2-like"/>
</dbReference>
<protein>
    <submittedName>
        <fullName evidence="2">Uncharacterized protein</fullName>
    </submittedName>
</protein>
<evidence type="ECO:0000313" key="2">
    <source>
        <dbReference type="EMBL" id="PXW98155.1"/>
    </source>
</evidence>
<dbReference type="AlphaFoldDB" id="A0A318H3T2"/>
<dbReference type="Pfam" id="PF26125">
    <property type="entry name" value="AcrVA2-like"/>
    <property type="match status" value="1"/>
</dbReference>
<name>A0A318H3T2_9BURK</name>
<reference evidence="2 3" key="1">
    <citation type="submission" date="2018-05" db="EMBL/GenBank/DDBJ databases">
        <title>Genomic Encyclopedia of Type Strains, Phase IV (KMG-IV): sequencing the most valuable type-strain genomes for metagenomic binning, comparative biology and taxonomic classification.</title>
        <authorList>
            <person name="Goeker M."/>
        </authorList>
    </citation>
    <scope>NUCLEOTIDE SEQUENCE [LARGE SCALE GENOMIC DNA]</scope>
    <source>
        <strain evidence="2 3">DSM 566</strain>
    </source>
</reference>
<keyword evidence="3" id="KW-1185">Reference proteome</keyword>
<comment type="caution">
    <text evidence="2">The sequence shown here is derived from an EMBL/GenBank/DDBJ whole genome shotgun (WGS) entry which is preliminary data.</text>
</comment>
<organism evidence="2 3">
    <name type="scientific">Sphaerotilus hippei</name>
    <dbReference type="NCBI Taxonomy" id="744406"/>
    <lineage>
        <taxon>Bacteria</taxon>
        <taxon>Pseudomonadati</taxon>
        <taxon>Pseudomonadota</taxon>
        <taxon>Betaproteobacteria</taxon>
        <taxon>Burkholderiales</taxon>
        <taxon>Sphaerotilaceae</taxon>
        <taxon>Sphaerotilus</taxon>
    </lineage>
</organism>
<evidence type="ECO:0000256" key="1">
    <source>
        <dbReference type="SAM" id="MobiDB-lite"/>
    </source>
</evidence>
<evidence type="ECO:0000313" key="3">
    <source>
        <dbReference type="Proteomes" id="UP000247811"/>
    </source>
</evidence>
<dbReference type="EMBL" id="QJJS01000003">
    <property type="protein sequence ID" value="PXW98155.1"/>
    <property type="molecule type" value="Genomic_DNA"/>
</dbReference>
<feature type="region of interest" description="Disordered" evidence="1">
    <location>
        <begin position="177"/>
        <end position="196"/>
    </location>
</feature>
<proteinExistence type="predicted"/>
<gene>
    <name evidence="2" type="ORF">C7444_103251</name>
</gene>
<accession>A0A318H3T2</accession>
<sequence>MAASYAVVARDGRVASDRIADVGRLAALAAWRLTQGVYRFDPVVREALCATPVPGDIGHDLLLRLPEWCVYLETPGMTWMKQPLQGVFVHLEFDANDHTPELRLVADTEAGLLPLPLHLGPWPLLESIRRVSTAPAKRAMLSPGAVQAGAPLEILQSEVEPVISLVLHLCAHADRIRDGARRPGRPQPKPTKKGPRLFAAEKATTWTIGPFTD</sequence>
<dbReference type="Proteomes" id="UP000247811">
    <property type="component" value="Unassembled WGS sequence"/>
</dbReference>